<evidence type="ECO:0000313" key="1">
    <source>
        <dbReference type="EMBL" id="MPC95490.1"/>
    </source>
</evidence>
<dbReference type="Proteomes" id="UP000324222">
    <property type="component" value="Unassembled WGS sequence"/>
</dbReference>
<accession>A0A5B7JFF9</accession>
<sequence length="54" mass="6123">MADSMEMMILAILGPALHCDWHLSEWRQAFLTTAVFIGECNSLLSTCSHHTCLW</sequence>
<evidence type="ECO:0000313" key="2">
    <source>
        <dbReference type="Proteomes" id="UP000324222"/>
    </source>
</evidence>
<dbReference type="OrthoDB" id="4139357at2759"/>
<dbReference type="EMBL" id="VSRR010102417">
    <property type="protein sequence ID" value="MPC95490.1"/>
    <property type="molecule type" value="Genomic_DNA"/>
</dbReference>
<reference evidence="1 2" key="1">
    <citation type="submission" date="2019-05" db="EMBL/GenBank/DDBJ databases">
        <title>Another draft genome of Portunus trituberculatus and its Hox gene families provides insights of decapod evolution.</title>
        <authorList>
            <person name="Jeong J.-H."/>
            <person name="Song I."/>
            <person name="Kim S."/>
            <person name="Choi T."/>
            <person name="Kim D."/>
            <person name="Ryu S."/>
            <person name="Kim W."/>
        </authorList>
    </citation>
    <scope>NUCLEOTIDE SEQUENCE [LARGE SCALE GENOMIC DNA]</scope>
    <source>
        <tissue evidence="1">Muscle</tissue>
    </source>
</reference>
<name>A0A5B7JFF9_PORTR</name>
<gene>
    <name evidence="1" type="primary">Svop_1</name>
    <name evidence="1" type="ORF">E2C01_090704</name>
</gene>
<organism evidence="1 2">
    <name type="scientific">Portunus trituberculatus</name>
    <name type="common">Swimming crab</name>
    <name type="synonym">Neptunus trituberculatus</name>
    <dbReference type="NCBI Taxonomy" id="210409"/>
    <lineage>
        <taxon>Eukaryota</taxon>
        <taxon>Metazoa</taxon>
        <taxon>Ecdysozoa</taxon>
        <taxon>Arthropoda</taxon>
        <taxon>Crustacea</taxon>
        <taxon>Multicrustacea</taxon>
        <taxon>Malacostraca</taxon>
        <taxon>Eumalacostraca</taxon>
        <taxon>Eucarida</taxon>
        <taxon>Decapoda</taxon>
        <taxon>Pleocyemata</taxon>
        <taxon>Brachyura</taxon>
        <taxon>Eubrachyura</taxon>
        <taxon>Portunoidea</taxon>
        <taxon>Portunidae</taxon>
        <taxon>Portuninae</taxon>
        <taxon>Portunus</taxon>
    </lineage>
</organism>
<keyword evidence="2" id="KW-1185">Reference proteome</keyword>
<protein>
    <submittedName>
        <fullName evidence="1">Synaptic vesicle 2-related protein</fullName>
    </submittedName>
</protein>
<comment type="caution">
    <text evidence="1">The sequence shown here is derived from an EMBL/GenBank/DDBJ whole genome shotgun (WGS) entry which is preliminary data.</text>
</comment>
<proteinExistence type="predicted"/>
<dbReference type="AlphaFoldDB" id="A0A5B7JFF9"/>